<evidence type="ECO:0000256" key="3">
    <source>
        <dbReference type="ARBA" id="ARBA00008695"/>
    </source>
</evidence>
<reference evidence="13 14" key="1">
    <citation type="journal article" date="2020" name="G3 (Bethesda)">
        <title>Improved Reference Genome for Cyclotella cryptica CCMP332, a Model for Cell Wall Morphogenesis, Salinity Adaptation, and Lipid Production in Diatoms (Bacillariophyta).</title>
        <authorList>
            <person name="Roberts W.R."/>
            <person name="Downey K.M."/>
            <person name="Ruck E.C."/>
            <person name="Traller J.C."/>
            <person name="Alverson A.J."/>
        </authorList>
    </citation>
    <scope>NUCLEOTIDE SEQUENCE [LARGE SCALE GENOMIC DNA]</scope>
    <source>
        <strain evidence="13 14">CCMP332</strain>
    </source>
</reference>
<proteinExistence type="inferred from homology"/>
<keyword evidence="6 12" id="KW-0812">Transmembrane</keyword>
<feature type="transmembrane region" description="Helical" evidence="12">
    <location>
        <begin position="611"/>
        <end position="632"/>
    </location>
</feature>
<dbReference type="CDD" id="cd16023">
    <property type="entry name" value="GPI_EPT_3"/>
    <property type="match status" value="1"/>
</dbReference>
<keyword evidence="9 12" id="KW-0472">Membrane</keyword>
<dbReference type="Proteomes" id="UP001516023">
    <property type="component" value="Unassembled WGS sequence"/>
</dbReference>
<feature type="transmembrane region" description="Helical" evidence="12">
    <location>
        <begin position="705"/>
        <end position="722"/>
    </location>
</feature>
<keyword evidence="10" id="KW-0325">Glycoprotein</keyword>
<comment type="caution">
    <text evidence="13">The sequence shown here is derived from an EMBL/GenBank/DDBJ whole genome shotgun (WGS) entry which is preliminary data.</text>
</comment>
<evidence type="ECO:0008006" key="15">
    <source>
        <dbReference type="Google" id="ProtNLM"/>
    </source>
</evidence>
<evidence type="ECO:0000256" key="12">
    <source>
        <dbReference type="SAM" id="Phobius"/>
    </source>
</evidence>
<dbReference type="PANTHER" id="PTHR23071">
    <property type="entry name" value="PHOSPHATIDYLINOSITOL GLYCAN"/>
    <property type="match status" value="1"/>
</dbReference>
<accession>A0ABD3P9X0</accession>
<feature type="region of interest" description="Disordered" evidence="11">
    <location>
        <begin position="1046"/>
        <end position="1074"/>
    </location>
</feature>
<keyword evidence="7" id="KW-0256">Endoplasmic reticulum</keyword>
<feature type="non-terminal residue" evidence="13">
    <location>
        <position position="1"/>
    </location>
</feature>
<evidence type="ECO:0000256" key="5">
    <source>
        <dbReference type="ARBA" id="ARBA00022679"/>
    </source>
</evidence>
<feature type="transmembrane region" description="Helical" evidence="12">
    <location>
        <begin position="638"/>
        <end position="655"/>
    </location>
</feature>
<comment type="similarity">
    <text evidence="3">Belongs to the PIGG/PIGN/PIGO family. PIGO subfamily.</text>
</comment>
<organism evidence="13 14">
    <name type="scientific">Cyclotella cryptica</name>
    <dbReference type="NCBI Taxonomy" id="29204"/>
    <lineage>
        <taxon>Eukaryota</taxon>
        <taxon>Sar</taxon>
        <taxon>Stramenopiles</taxon>
        <taxon>Ochrophyta</taxon>
        <taxon>Bacillariophyta</taxon>
        <taxon>Coscinodiscophyceae</taxon>
        <taxon>Thalassiosirophycidae</taxon>
        <taxon>Stephanodiscales</taxon>
        <taxon>Stephanodiscaceae</taxon>
        <taxon>Cyclotella</taxon>
    </lineage>
</organism>
<feature type="transmembrane region" description="Helical" evidence="12">
    <location>
        <begin position="734"/>
        <end position="755"/>
    </location>
</feature>
<evidence type="ECO:0000256" key="6">
    <source>
        <dbReference type="ARBA" id="ARBA00022692"/>
    </source>
</evidence>
<dbReference type="Pfam" id="PF01663">
    <property type="entry name" value="Phosphodiest"/>
    <property type="match status" value="1"/>
</dbReference>
<keyword evidence="8 12" id="KW-1133">Transmembrane helix</keyword>
<dbReference type="GO" id="GO:0006506">
    <property type="term" value="P:GPI anchor biosynthetic process"/>
    <property type="evidence" value="ECO:0007669"/>
    <property type="project" value="UniProtKB-KW"/>
</dbReference>
<dbReference type="InterPro" id="IPR037675">
    <property type="entry name" value="PIG-O_N"/>
</dbReference>
<feature type="transmembrane region" description="Helical" evidence="12">
    <location>
        <begin position="983"/>
        <end position="1007"/>
    </location>
</feature>
<evidence type="ECO:0000313" key="13">
    <source>
        <dbReference type="EMBL" id="KAL3784492.1"/>
    </source>
</evidence>
<feature type="transmembrane region" description="Helical" evidence="12">
    <location>
        <begin position="822"/>
        <end position="850"/>
    </location>
</feature>
<evidence type="ECO:0000256" key="9">
    <source>
        <dbReference type="ARBA" id="ARBA00023136"/>
    </source>
</evidence>
<feature type="transmembrane region" description="Helical" evidence="12">
    <location>
        <begin position="767"/>
        <end position="786"/>
    </location>
</feature>
<evidence type="ECO:0000313" key="14">
    <source>
        <dbReference type="Proteomes" id="UP001516023"/>
    </source>
</evidence>
<evidence type="ECO:0000256" key="2">
    <source>
        <dbReference type="ARBA" id="ARBA00004687"/>
    </source>
</evidence>
<keyword evidence="4" id="KW-0337">GPI-anchor biosynthesis</keyword>
<evidence type="ECO:0000256" key="11">
    <source>
        <dbReference type="SAM" id="MobiDB-lite"/>
    </source>
</evidence>
<comment type="subcellular location">
    <subcellularLocation>
        <location evidence="1">Endoplasmic reticulum membrane</location>
        <topology evidence="1">Multi-pass membrane protein</topology>
    </subcellularLocation>
</comment>
<gene>
    <name evidence="13" type="ORF">HJC23_013635</name>
</gene>
<dbReference type="InterPro" id="IPR039524">
    <property type="entry name" value="PIGO/GPI13"/>
</dbReference>
<evidence type="ECO:0000256" key="8">
    <source>
        <dbReference type="ARBA" id="ARBA00022989"/>
    </source>
</evidence>
<evidence type="ECO:0000256" key="4">
    <source>
        <dbReference type="ARBA" id="ARBA00022502"/>
    </source>
</evidence>
<feature type="transmembrane region" description="Helical" evidence="12">
    <location>
        <begin position="543"/>
        <end position="563"/>
    </location>
</feature>
<evidence type="ECO:0000256" key="10">
    <source>
        <dbReference type="ARBA" id="ARBA00023180"/>
    </source>
</evidence>
<feature type="region of interest" description="Disordered" evidence="11">
    <location>
        <begin position="1209"/>
        <end position="1229"/>
    </location>
</feature>
<dbReference type="PANTHER" id="PTHR23071:SF1">
    <property type="entry name" value="GPI ETHANOLAMINE PHOSPHATE TRANSFERASE 3"/>
    <property type="match status" value="1"/>
</dbReference>
<evidence type="ECO:0000256" key="1">
    <source>
        <dbReference type="ARBA" id="ARBA00004477"/>
    </source>
</evidence>
<dbReference type="InterPro" id="IPR002591">
    <property type="entry name" value="Phosphodiest/P_Trfase"/>
</dbReference>
<keyword evidence="14" id="KW-1185">Reference proteome</keyword>
<keyword evidence="5" id="KW-0808">Transferase</keyword>
<protein>
    <recommendedName>
        <fullName evidence="15">GPI ethanolamine phosphate transferase 3</fullName>
    </recommendedName>
</protein>
<comment type="pathway">
    <text evidence="2">Glycolipid biosynthesis; glycosylphosphatidylinositol-anchor biosynthesis.</text>
</comment>
<dbReference type="EMBL" id="JABMIG020000235">
    <property type="protein sequence ID" value="KAL3784492.1"/>
    <property type="molecule type" value="Genomic_DNA"/>
</dbReference>
<evidence type="ECO:0000256" key="7">
    <source>
        <dbReference type="ARBA" id="ARBA00022824"/>
    </source>
</evidence>
<feature type="transmembrane region" description="Helical" evidence="12">
    <location>
        <begin position="901"/>
        <end position="928"/>
    </location>
</feature>
<feature type="compositionally biased region" description="Polar residues" evidence="11">
    <location>
        <begin position="1220"/>
        <end position="1229"/>
    </location>
</feature>
<dbReference type="GO" id="GO:0016740">
    <property type="term" value="F:transferase activity"/>
    <property type="evidence" value="ECO:0007669"/>
    <property type="project" value="UniProtKB-KW"/>
</dbReference>
<dbReference type="Gene3D" id="3.40.720.10">
    <property type="entry name" value="Alkaline Phosphatase, subunit A"/>
    <property type="match status" value="1"/>
</dbReference>
<dbReference type="GO" id="GO:0005789">
    <property type="term" value="C:endoplasmic reticulum membrane"/>
    <property type="evidence" value="ECO:0007669"/>
    <property type="project" value="UniProtKB-SubCell"/>
</dbReference>
<name>A0ABD3P9X0_9STRA</name>
<sequence length="1278" mass="141784">LTIFTQSFFLSRKSFTTRSSCDGAPQLLFGLGLTQEELEFLQEQKWLNGHDNDRGGCWTPRRIDSLIILVVDALRFDFARDHLPLSVGSRLFAKNDVASKDNNNTHGGYSRLYQFVADPPTVTMQRLKALTTGGLPTFADITGSFGGANVEEDSWVEQLVATRSRRRSALASQHRNSGDEEDVPKLAFVGDDTWVDLFPTQFDDSHPYPSFNTRDLDTVDDGCLMHLPRLLNGLIGLKKNETNESLLSLATNESLAQQQPKHQTNTSSSAFELIVAHFLGVDHVGHTYGPNDPHMERKLHQMDLMLSHTLDVIDDAPPESCVAAFVFGDHGMTEDGNHGGGTSEERNAGLFAHYSAGCRRGEKESEEAMKLDGGEIGKDAVRAFESINQIDLVPTISMLLGLPIPYANIGGLVPELLPGGQISSSSSSTPHAAVALALNAAQVWTYFNDYSKRSRDLPLDRLKELKDLLDSATAVYKDALVQAKNHARKKNRSERIATSEGKEENTADYYDSIAFRHVCSLYKLFLAESTDLGKRVWTQFNEVGMMIGIGLLALACVMALPLWRKGVRAEIGRVLWNEYKGGGSKGHEKEFANGTSKTCALAMRSFRIAELAAAFIFMIFHCGILTFGNSYIENERDVVTFFLSSLCVLIFRRLYNVSNLGHLPLRDRTAYFPLVVAVCARANDVFVTGHGLDPSIRLHAAHHSLVFLSSLAALAFLRLAWLDGQWFTASTRNTSNSLSVGVDVIAITCLAMSWWEKRSRDHSRNGFYMARLAIMLTLMGLLHSAYNIVLVRSKMEQASSINGRGREKMNTVHLSQLALYRVMMFIVIVTGPSTALTGVLVMIQTAALCFMMESSGAKEVDAPVMAALWRLVIRHIFFATNHHCSFNRLHYSAAFVATNTFLFHIAGASLFMNTFGWEIIGSILVMVLSRCTDSGIRADGKIQFIRSRDNVWHWFLFYQWTEILSSCVSVSAMKRHLMVWAIFAPRFMFGAVFTALNLILCILSALFDWTGKFQTQVPTLPPIDDSQPSALSDALDLESATSNCGSIVVPAPPDDPPADDHDEPSASGFSSFLEDNIDGTTANLNDESRSKEISKAAFLSRKISFIRQGILANKDLFLMDPPSHPDIDDSIQLKGLITNVPYKGSQEYFIEWDTSSLEITLPKSSLRHTVVKNDLSRIVLLKLARFEFSYVHPDGPGGIVNVGVIRRNRRQRKKQGPEEGSSTDTSNANLIRRNQQLANLRTSAVDSSNVNGNQPIRRGGTILVQRTTWKLTLTRRMG</sequence>
<dbReference type="AlphaFoldDB" id="A0ABD3P9X0"/>
<dbReference type="SUPFAM" id="SSF53649">
    <property type="entry name" value="Alkaline phosphatase-like"/>
    <property type="match status" value="1"/>
</dbReference>
<dbReference type="InterPro" id="IPR017850">
    <property type="entry name" value="Alkaline_phosphatase_core_sf"/>
</dbReference>